<dbReference type="GO" id="GO:0005737">
    <property type="term" value="C:cytoplasm"/>
    <property type="evidence" value="ECO:0007669"/>
    <property type="project" value="TreeGrafter"/>
</dbReference>
<evidence type="ECO:0000313" key="5">
    <source>
        <dbReference type="EMBL" id="SVD00227.1"/>
    </source>
</evidence>
<dbReference type="GO" id="GO:0032131">
    <property type="term" value="F:alkylated DNA binding"/>
    <property type="evidence" value="ECO:0007669"/>
    <property type="project" value="TreeGrafter"/>
</dbReference>
<comment type="similarity">
    <text evidence="1">Belongs to the alkylbase DNA glycosidase AlkA family.</text>
</comment>
<dbReference type="PANTHER" id="PTHR43003">
    <property type="entry name" value="DNA-3-METHYLADENINE GLYCOSYLASE"/>
    <property type="match status" value="1"/>
</dbReference>
<dbReference type="Gene3D" id="1.10.340.30">
    <property type="entry name" value="Hypothetical protein, domain 2"/>
    <property type="match status" value="1"/>
</dbReference>
<dbReference type="PANTHER" id="PTHR43003:SF5">
    <property type="entry name" value="DNA-3-METHYLADENINE GLYCOSYLASE"/>
    <property type="match status" value="1"/>
</dbReference>
<dbReference type="SUPFAM" id="SSF48150">
    <property type="entry name" value="DNA-glycosylase"/>
    <property type="match status" value="1"/>
</dbReference>
<evidence type="ECO:0000256" key="3">
    <source>
        <dbReference type="ARBA" id="ARBA00023204"/>
    </source>
</evidence>
<accession>A0A382RT43</accession>
<dbReference type="GO" id="GO:0032993">
    <property type="term" value="C:protein-DNA complex"/>
    <property type="evidence" value="ECO:0007669"/>
    <property type="project" value="TreeGrafter"/>
</dbReference>
<feature type="non-terminal residue" evidence="5">
    <location>
        <position position="1"/>
    </location>
</feature>
<evidence type="ECO:0000259" key="4">
    <source>
        <dbReference type="Pfam" id="PF00730"/>
    </source>
</evidence>
<dbReference type="InterPro" id="IPR037046">
    <property type="entry name" value="AlkA_N_sf"/>
</dbReference>
<protein>
    <recommendedName>
        <fullName evidence="4">HhH-GPD domain-containing protein</fullName>
    </recommendedName>
</protein>
<dbReference type="FunFam" id="1.10.340.30:FF:000004">
    <property type="entry name" value="DNA-3-methyladenine glycosylase II"/>
    <property type="match status" value="1"/>
</dbReference>
<keyword evidence="2" id="KW-0227">DNA damage</keyword>
<sequence length="250" mass="27473">VAPFDFELTAGYLTYFQGRYATDSLVDGVYRRLLDLDGQLVLASVSSLGSLEKPELSVELQGEGLTSDNVEVATDKVAWILGVGQELEPFYASAQGDPAMAAITQRFHGLHMPHTASVFEALVLAILGQQIATNVARIIRTLLIETYGPRQTIDGETYYAFPRPETLAALRVEDLRGMKLSQRKAEYVHGIACTALDDPEFIEGLHHLDDEAVVRQITILRGVGNWTAQWLLIRALGRPDALPLGDLALR</sequence>
<organism evidence="5">
    <name type="scientific">marine metagenome</name>
    <dbReference type="NCBI Taxonomy" id="408172"/>
    <lineage>
        <taxon>unclassified sequences</taxon>
        <taxon>metagenomes</taxon>
        <taxon>ecological metagenomes</taxon>
    </lineage>
</organism>
<dbReference type="GO" id="GO:0043916">
    <property type="term" value="F:DNA-7-methylguanine glycosylase activity"/>
    <property type="evidence" value="ECO:0007669"/>
    <property type="project" value="TreeGrafter"/>
</dbReference>
<dbReference type="GO" id="GO:0006285">
    <property type="term" value="P:base-excision repair, AP site formation"/>
    <property type="evidence" value="ECO:0007669"/>
    <property type="project" value="TreeGrafter"/>
</dbReference>
<dbReference type="GO" id="GO:0008725">
    <property type="term" value="F:DNA-3-methyladenine glycosylase activity"/>
    <property type="evidence" value="ECO:0007669"/>
    <property type="project" value="TreeGrafter"/>
</dbReference>
<dbReference type="AlphaFoldDB" id="A0A382RT43"/>
<dbReference type="GO" id="GO:0006307">
    <property type="term" value="P:DNA alkylation repair"/>
    <property type="evidence" value="ECO:0007669"/>
    <property type="project" value="TreeGrafter"/>
</dbReference>
<dbReference type="Gene3D" id="3.30.310.20">
    <property type="entry name" value="DNA-3-methyladenine glycosylase AlkA, N-terminal domain"/>
    <property type="match status" value="1"/>
</dbReference>
<gene>
    <name evidence="5" type="ORF">METZ01_LOCUS353081</name>
</gene>
<keyword evidence="3" id="KW-0234">DNA repair</keyword>
<evidence type="ECO:0000256" key="2">
    <source>
        <dbReference type="ARBA" id="ARBA00022763"/>
    </source>
</evidence>
<dbReference type="InterPro" id="IPR051912">
    <property type="entry name" value="Alkylbase_DNA_Glycosylase/TA"/>
</dbReference>
<dbReference type="CDD" id="cd00056">
    <property type="entry name" value="ENDO3c"/>
    <property type="match status" value="1"/>
</dbReference>
<name>A0A382RT43_9ZZZZ</name>
<dbReference type="InterPro" id="IPR003265">
    <property type="entry name" value="HhH-GPD_domain"/>
</dbReference>
<proteinExistence type="inferred from homology"/>
<reference evidence="5" key="1">
    <citation type="submission" date="2018-05" db="EMBL/GenBank/DDBJ databases">
        <authorList>
            <person name="Lanie J.A."/>
            <person name="Ng W.-L."/>
            <person name="Kazmierczak K.M."/>
            <person name="Andrzejewski T.M."/>
            <person name="Davidsen T.M."/>
            <person name="Wayne K.J."/>
            <person name="Tettelin H."/>
            <person name="Glass J.I."/>
            <person name="Rusch D."/>
            <person name="Podicherti R."/>
            <person name="Tsui H.-C.T."/>
            <person name="Winkler M.E."/>
        </authorList>
    </citation>
    <scope>NUCLEOTIDE SEQUENCE</scope>
</reference>
<feature type="non-terminal residue" evidence="5">
    <location>
        <position position="250"/>
    </location>
</feature>
<dbReference type="EMBL" id="UINC01123627">
    <property type="protein sequence ID" value="SVD00227.1"/>
    <property type="molecule type" value="Genomic_DNA"/>
</dbReference>
<dbReference type="Pfam" id="PF00730">
    <property type="entry name" value="HhH-GPD"/>
    <property type="match status" value="1"/>
</dbReference>
<evidence type="ECO:0000256" key="1">
    <source>
        <dbReference type="ARBA" id="ARBA00010817"/>
    </source>
</evidence>
<dbReference type="InterPro" id="IPR011257">
    <property type="entry name" value="DNA_glycosylase"/>
</dbReference>
<feature type="domain" description="HhH-GPD" evidence="4">
    <location>
        <begin position="124"/>
        <end position="249"/>
    </location>
</feature>